<protein>
    <submittedName>
        <fullName evidence="1">Uncharacterized protein</fullName>
    </submittedName>
</protein>
<dbReference type="Proteomes" id="UP000219335">
    <property type="component" value="Unassembled WGS sequence"/>
</dbReference>
<gene>
    <name evidence="1" type="ORF">SAMN06297164_0170</name>
</gene>
<dbReference type="EMBL" id="OCMU01000001">
    <property type="protein sequence ID" value="SOD15973.1"/>
    <property type="molecule type" value="Genomic_DNA"/>
</dbReference>
<accession>A0A286A233</accession>
<dbReference type="AlphaFoldDB" id="A0A286A233"/>
<sequence length="206" mass="22764">MPQIKENLLKAIAVTAELTGTELSIDAARMMAEDLSQYPEELVFKALTKCRRELKSRMSLADVISRIDDGRPGPEEAWAMIPKNESGSVVWTQEMAEAYGVCCQLINDGDTVQARMAFLEAYRDRCAKARDQGVAVTWIPSLGHDPHGREQVLVEAVEKGRLAASHAEKLLPYRDNDAARLSISNNSQGLNKLSLSLQPGRELKKA</sequence>
<proteinExistence type="predicted"/>
<evidence type="ECO:0000313" key="2">
    <source>
        <dbReference type="Proteomes" id="UP000219335"/>
    </source>
</evidence>
<evidence type="ECO:0000313" key="1">
    <source>
        <dbReference type="EMBL" id="SOD15973.1"/>
    </source>
</evidence>
<organism evidence="1 2">
    <name type="scientific">Nitrosomonas ureae</name>
    <dbReference type="NCBI Taxonomy" id="44577"/>
    <lineage>
        <taxon>Bacteria</taxon>
        <taxon>Pseudomonadati</taxon>
        <taxon>Pseudomonadota</taxon>
        <taxon>Betaproteobacteria</taxon>
        <taxon>Nitrosomonadales</taxon>
        <taxon>Nitrosomonadaceae</taxon>
        <taxon>Nitrosomonas</taxon>
    </lineage>
</organism>
<reference evidence="1 2" key="1">
    <citation type="submission" date="2017-09" db="EMBL/GenBank/DDBJ databases">
        <authorList>
            <person name="Ehlers B."/>
            <person name="Leendertz F.H."/>
        </authorList>
    </citation>
    <scope>NUCLEOTIDE SEQUENCE [LARGE SCALE GENOMIC DNA]</scope>
    <source>
        <strain evidence="1 2">Nm42</strain>
    </source>
</reference>
<dbReference type="RefSeq" id="WP_097103527.1">
    <property type="nucleotide sequence ID" value="NZ_OCMU01000001.1"/>
</dbReference>
<name>A0A286A233_9PROT</name>